<keyword evidence="5 7" id="KW-0460">Magnesium</keyword>
<dbReference type="Pfam" id="PF07685">
    <property type="entry name" value="GATase_3"/>
    <property type="match status" value="1"/>
</dbReference>
<dbReference type="HAMAP" id="MF_00027">
    <property type="entry name" value="CobB_CbiA"/>
    <property type="match status" value="1"/>
</dbReference>
<dbReference type="GO" id="GO:0005524">
    <property type="term" value="F:ATP binding"/>
    <property type="evidence" value="ECO:0007669"/>
    <property type="project" value="UniProtKB-UniRule"/>
</dbReference>
<proteinExistence type="inferred from homology"/>
<comment type="cofactor">
    <cofactor evidence="1 7">
        <name>Mg(2+)</name>
        <dbReference type="ChEBI" id="CHEBI:18420"/>
    </cofactor>
</comment>
<dbReference type="PROSITE" id="PS51274">
    <property type="entry name" value="GATASE_COBBQ"/>
    <property type="match status" value="1"/>
</dbReference>
<protein>
    <recommendedName>
        <fullName evidence="7">Cobyrinate a,c-diamide synthase</fullName>
        <ecNumber evidence="7">6.3.5.11</ecNumber>
    </recommendedName>
    <alternativeName>
        <fullName evidence="7">Cobyrinic acid a,c-diamide synthetase</fullName>
    </alternativeName>
</protein>
<dbReference type="EC" id="6.3.5.11" evidence="7"/>
<dbReference type="InterPro" id="IPR002586">
    <property type="entry name" value="CobQ/CobB/MinD/ParA_Nub-bd_dom"/>
</dbReference>
<dbReference type="InterPro" id="IPR029062">
    <property type="entry name" value="Class_I_gatase-like"/>
</dbReference>
<keyword evidence="6 7" id="KW-0315">Glutamine amidotransferase</keyword>
<keyword evidence="2 7" id="KW-0436">Ligase</keyword>
<dbReference type="RefSeq" id="WP_132088093.1">
    <property type="nucleotide sequence ID" value="NZ_JANKAQ010000002.1"/>
</dbReference>
<dbReference type="GO" id="GO:0042242">
    <property type="term" value="F:cobyrinic acid a,c-diamide synthase activity"/>
    <property type="evidence" value="ECO:0007669"/>
    <property type="project" value="UniProtKB-UniRule"/>
</dbReference>
<evidence type="ECO:0000256" key="6">
    <source>
        <dbReference type="ARBA" id="ARBA00022962"/>
    </source>
</evidence>
<dbReference type="Pfam" id="PF01656">
    <property type="entry name" value="CbiA"/>
    <property type="match status" value="1"/>
</dbReference>
<dbReference type="PANTHER" id="PTHR43873">
    <property type="entry name" value="COBYRINATE A,C-DIAMIDE SYNTHASE"/>
    <property type="match status" value="1"/>
</dbReference>
<dbReference type="NCBIfam" id="NF002204">
    <property type="entry name" value="PRK01077.1"/>
    <property type="match status" value="1"/>
</dbReference>
<dbReference type="UniPathway" id="UPA00148">
    <property type="reaction ID" value="UER00231"/>
</dbReference>
<comment type="miscellaneous">
    <text evidence="7">The a and c carboxylates of cobyrinate are activated for nucleophilic attack via formation of a phosphorylated intermediate by ATP. CbiA catalyzes first the amidation of the c-carboxylate, and then that of the a-carboxylate.</text>
</comment>
<dbReference type="PANTHER" id="PTHR43873:SF1">
    <property type="entry name" value="COBYRINATE A,C-DIAMIDE SYNTHASE"/>
    <property type="match status" value="1"/>
</dbReference>
<feature type="active site" description="Nucleophile" evidence="7">
    <location>
        <position position="343"/>
    </location>
</feature>
<dbReference type="Gene3D" id="3.40.50.880">
    <property type="match status" value="1"/>
</dbReference>
<evidence type="ECO:0000313" key="10">
    <source>
        <dbReference type="EMBL" id="TCO86620.1"/>
    </source>
</evidence>
<dbReference type="InterPro" id="IPR027417">
    <property type="entry name" value="P-loop_NTPase"/>
</dbReference>
<comment type="domain">
    <text evidence="7">Comprises of two domains. The C-terminal domain contains the binding site for glutamine and catalyzes the hydrolysis of this substrate to glutamate and ammonia. The N-terminal domain is anticipated to bind ATP and cobyrinate and catalyzes the ultimate synthesis of the diamide product. The ammonia produced via the glutaminase domain is probably translocated to the adjacent domain via a molecular tunnel, where it reacts with an activated intermediate.</text>
</comment>
<accession>A0A4R2LGZ9</accession>
<evidence type="ECO:0000256" key="1">
    <source>
        <dbReference type="ARBA" id="ARBA00001946"/>
    </source>
</evidence>
<dbReference type="SUPFAM" id="SSF52540">
    <property type="entry name" value="P-loop containing nucleoside triphosphate hydrolases"/>
    <property type="match status" value="1"/>
</dbReference>
<dbReference type="EMBL" id="SLXA01000001">
    <property type="protein sequence ID" value="TCO86620.1"/>
    <property type="molecule type" value="Genomic_DNA"/>
</dbReference>
<comment type="similarity">
    <text evidence="7">Belongs to the CobB/CbiA family.</text>
</comment>
<gene>
    <name evidence="7" type="primary">cbiA</name>
    <name evidence="10" type="ORF">EV212_101413</name>
</gene>
<dbReference type="NCBIfam" id="TIGR00379">
    <property type="entry name" value="cobB"/>
    <property type="match status" value="1"/>
</dbReference>
<keyword evidence="3 7" id="KW-0547">Nucleotide-binding</keyword>
<comment type="pathway">
    <text evidence="7">Cofactor biosynthesis; adenosylcobalamin biosynthesis; cob(II)yrinate a,c-diamide from sirohydrochlorin (anaerobic route): step 10/10.</text>
</comment>
<dbReference type="Gene3D" id="3.40.50.300">
    <property type="entry name" value="P-loop containing nucleotide triphosphate hydrolases"/>
    <property type="match status" value="1"/>
</dbReference>
<evidence type="ECO:0000256" key="3">
    <source>
        <dbReference type="ARBA" id="ARBA00022741"/>
    </source>
</evidence>
<dbReference type="Proteomes" id="UP000295711">
    <property type="component" value="Unassembled WGS sequence"/>
</dbReference>
<feature type="domain" description="CobB/CobQ-like glutamine amidotransferase" evidence="9">
    <location>
        <begin position="261"/>
        <end position="457"/>
    </location>
</feature>
<organism evidence="10 11">
    <name type="scientific">Frisingicoccus caecimuris</name>
    <dbReference type="NCBI Taxonomy" id="1796636"/>
    <lineage>
        <taxon>Bacteria</taxon>
        <taxon>Bacillati</taxon>
        <taxon>Bacillota</taxon>
        <taxon>Clostridia</taxon>
        <taxon>Lachnospirales</taxon>
        <taxon>Lachnospiraceae</taxon>
        <taxon>Frisingicoccus</taxon>
    </lineage>
</organism>
<keyword evidence="7" id="KW-0169">Cobalamin biosynthesis</keyword>
<name>A0A4R2LGZ9_9FIRM</name>
<dbReference type="SUPFAM" id="SSF52317">
    <property type="entry name" value="Class I glutamine amidotransferase-like"/>
    <property type="match status" value="1"/>
</dbReference>
<comment type="function">
    <text evidence="7">Catalyzes the ATP-dependent amidation of the two carboxylate groups at positions a and c of cobyrinate, using either L-glutamine or ammonia as the nitrogen source.</text>
</comment>
<evidence type="ECO:0000256" key="4">
    <source>
        <dbReference type="ARBA" id="ARBA00022840"/>
    </source>
</evidence>
<evidence type="ECO:0000259" key="9">
    <source>
        <dbReference type="Pfam" id="PF07685"/>
    </source>
</evidence>
<evidence type="ECO:0000259" key="8">
    <source>
        <dbReference type="Pfam" id="PF01656"/>
    </source>
</evidence>
<comment type="catalytic activity">
    <reaction evidence="7">
        <text>cob(II)yrinate + 2 L-glutamine + 2 ATP + 2 H2O = cob(II)yrinate a,c diamide + 2 L-glutamate + 2 ADP + 2 phosphate + 2 H(+)</text>
        <dbReference type="Rhea" id="RHEA:26289"/>
        <dbReference type="ChEBI" id="CHEBI:15377"/>
        <dbReference type="ChEBI" id="CHEBI:15378"/>
        <dbReference type="ChEBI" id="CHEBI:29985"/>
        <dbReference type="ChEBI" id="CHEBI:30616"/>
        <dbReference type="ChEBI" id="CHEBI:43474"/>
        <dbReference type="ChEBI" id="CHEBI:58359"/>
        <dbReference type="ChEBI" id="CHEBI:58537"/>
        <dbReference type="ChEBI" id="CHEBI:58894"/>
        <dbReference type="ChEBI" id="CHEBI:456216"/>
        <dbReference type="EC" id="6.3.5.11"/>
    </reaction>
</comment>
<reference evidence="10 11" key="1">
    <citation type="submission" date="2019-03" db="EMBL/GenBank/DDBJ databases">
        <title>Genomic Encyclopedia of Type Strains, Phase IV (KMG-IV): sequencing the most valuable type-strain genomes for metagenomic binning, comparative biology and taxonomic classification.</title>
        <authorList>
            <person name="Goeker M."/>
        </authorList>
    </citation>
    <scope>NUCLEOTIDE SEQUENCE [LARGE SCALE GENOMIC DNA]</scope>
    <source>
        <strain evidence="10 11">DSM 28559</strain>
    </source>
</reference>
<evidence type="ECO:0000256" key="7">
    <source>
        <dbReference type="HAMAP-Rule" id="MF_00027"/>
    </source>
</evidence>
<dbReference type="CDD" id="cd03130">
    <property type="entry name" value="GATase1_CobB"/>
    <property type="match status" value="1"/>
</dbReference>
<feature type="site" description="Increases nucleophilicity of active site Cys" evidence="7">
    <location>
        <position position="452"/>
    </location>
</feature>
<evidence type="ECO:0000313" key="11">
    <source>
        <dbReference type="Proteomes" id="UP000295711"/>
    </source>
</evidence>
<dbReference type="OrthoDB" id="9764035at2"/>
<sequence length="476" mass="52534">MDKGEFQNCPAEFVSMPRLMFGGTGSGCGKTTVTAAALQALTARKMKLATYKCGPDYIDPMFHRRITGNPSINLDSVFLEPEKLRRIFTWHMKKKDMALIEGVMGYYDGQGGGSKGSSYHVASITKTPVVLVVRPEGTALSVAAIIQGFKNFREDSMIRGVILNGVREAMYNFYRKLVEEETGLKVYGFLPKDSKVSLESRHLGLVTAAEQERLSEKLSVLGELAEKYMDLDGLLALAKTAEPMAAEDAYGTISPVGHVRLAVAMDEAFCFYYEDNLELLRRLGAELVSFSPIRDVHLPEDIRGIYLGGGYPELYAKELSENKRMKEDIRQAARRGLPIIGECGGYMYLSESIQNENMQKRDTSNGGGGLWPMVGIVPGKCRMTGKLGPFGYVTGTGQKDSLIGPAGERFIAHEFHYSAMDGGAKDFRLSKSNGRSWSGGTAGKYLYAAYPHLYFYANPEIAENFVRAMEAVKYDD</sequence>
<dbReference type="InterPro" id="IPR011698">
    <property type="entry name" value="GATase_3"/>
</dbReference>
<dbReference type="AlphaFoldDB" id="A0A4R2LGZ9"/>
<evidence type="ECO:0000256" key="5">
    <source>
        <dbReference type="ARBA" id="ARBA00022842"/>
    </source>
</evidence>
<keyword evidence="11" id="KW-1185">Reference proteome</keyword>
<feature type="domain" description="CobQ/CobB/MinD/ParA nucleotide binding" evidence="8">
    <location>
        <begin position="20"/>
        <end position="202"/>
    </location>
</feature>
<evidence type="ECO:0000256" key="2">
    <source>
        <dbReference type="ARBA" id="ARBA00022598"/>
    </source>
</evidence>
<comment type="caution">
    <text evidence="10">The sequence shown here is derived from an EMBL/GenBank/DDBJ whole genome shotgun (WGS) entry which is preliminary data.</text>
</comment>
<keyword evidence="4 7" id="KW-0067">ATP-binding</keyword>
<dbReference type="GO" id="GO:0009236">
    <property type="term" value="P:cobalamin biosynthetic process"/>
    <property type="evidence" value="ECO:0007669"/>
    <property type="project" value="UniProtKB-UniRule"/>
</dbReference>
<dbReference type="InterPro" id="IPR004484">
    <property type="entry name" value="CbiA/CobB_synth"/>
</dbReference>